<feature type="transmembrane region" description="Helical" evidence="7">
    <location>
        <begin position="261"/>
        <end position="284"/>
    </location>
</feature>
<feature type="transmembrane region" description="Helical" evidence="7">
    <location>
        <begin position="352"/>
        <end position="376"/>
    </location>
</feature>
<dbReference type="Proteomes" id="UP001500542">
    <property type="component" value="Unassembled WGS sequence"/>
</dbReference>
<dbReference type="InterPro" id="IPR010290">
    <property type="entry name" value="TM_effector"/>
</dbReference>
<dbReference type="PROSITE" id="PS50850">
    <property type="entry name" value="MFS"/>
    <property type="match status" value="1"/>
</dbReference>
<organism evidence="9 10">
    <name type="scientific">Kribbella koreensis</name>
    <dbReference type="NCBI Taxonomy" id="57909"/>
    <lineage>
        <taxon>Bacteria</taxon>
        <taxon>Bacillati</taxon>
        <taxon>Actinomycetota</taxon>
        <taxon>Actinomycetes</taxon>
        <taxon>Propionibacteriales</taxon>
        <taxon>Kribbellaceae</taxon>
        <taxon>Kribbella</taxon>
    </lineage>
</organism>
<proteinExistence type="predicted"/>
<keyword evidence="6 7" id="KW-0472">Membrane</keyword>
<dbReference type="PANTHER" id="PTHR23513:SF9">
    <property type="entry name" value="ENTEROBACTIN EXPORTER ENTS"/>
    <property type="match status" value="1"/>
</dbReference>
<comment type="caution">
    <text evidence="9">The sequence shown here is derived from an EMBL/GenBank/DDBJ whole genome shotgun (WGS) entry which is preliminary data.</text>
</comment>
<dbReference type="Gene3D" id="1.20.1250.20">
    <property type="entry name" value="MFS general substrate transporter like domains"/>
    <property type="match status" value="1"/>
</dbReference>
<evidence type="ECO:0000256" key="4">
    <source>
        <dbReference type="ARBA" id="ARBA00022692"/>
    </source>
</evidence>
<keyword evidence="5 7" id="KW-1133">Transmembrane helix</keyword>
<evidence type="ECO:0000259" key="8">
    <source>
        <dbReference type="PROSITE" id="PS50850"/>
    </source>
</evidence>
<evidence type="ECO:0000256" key="2">
    <source>
        <dbReference type="ARBA" id="ARBA00022448"/>
    </source>
</evidence>
<keyword evidence="3" id="KW-1003">Cell membrane</keyword>
<evidence type="ECO:0000313" key="10">
    <source>
        <dbReference type="Proteomes" id="UP001500542"/>
    </source>
</evidence>
<dbReference type="InterPro" id="IPR036259">
    <property type="entry name" value="MFS_trans_sf"/>
</dbReference>
<feature type="domain" description="Major facilitator superfamily (MFS) profile" evidence="8">
    <location>
        <begin position="15"/>
        <end position="406"/>
    </location>
</feature>
<sequence length="418" mass="43774">MSEPSAQASGRRRAGLIALFSADVLSVLGDRVSMVAIPWLVLTTTGSPAKMGLVAGAEMLPYVVSGVLAAPLADRFGLRRTSIVTDLGSALAMAAIVLTPGSSFALLCLLVAIAGALRGCGDRVKHVMLKPMADAAGVKMIRVTSSYEGFTRTATLVGAPLGGLLISWIGPNKAITVDAISFVVCAALIGFLVRLPAVVDDTPAPPREPYFRALRGGFAYLRKDQLLLGMIVMIFFLNVFNQAGTAVFVPLWVEQVLKSPAALGLLFGGFAAGALLGNVIFTLLGPRLPQYSSFVIGAAIGGAPRLFTLGLSHHLWVVISVSFACGIANAAVNPVMGVTLYERVPAELQTRVFGVTGAIAFIGIPIGGVLAGWSAATFGLRPAVIGSGVILLLVTLIPVYRWWRHPVELPNYRSKEAA</sequence>
<dbReference type="PANTHER" id="PTHR23513">
    <property type="entry name" value="INTEGRAL MEMBRANE EFFLUX PROTEIN-RELATED"/>
    <property type="match status" value="1"/>
</dbReference>
<feature type="transmembrane region" description="Helical" evidence="7">
    <location>
        <begin position="315"/>
        <end position="340"/>
    </location>
</feature>
<keyword evidence="4 7" id="KW-0812">Transmembrane</keyword>
<keyword evidence="2" id="KW-0813">Transport</keyword>
<dbReference type="CDD" id="cd06173">
    <property type="entry name" value="MFS_MefA_like"/>
    <property type="match status" value="1"/>
</dbReference>
<evidence type="ECO:0000256" key="1">
    <source>
        <dbReference type="ARBA" id="ARBA00004429"/>
    </source>
</evidence>
<accession>A0ABP4BQR5</accession>
<feature type="transmembrane region" description="Helical" evidence="7">
    <location>
        <begin position="382"/>
        <end position="403"/>
    </location>
</feature>
<comment type="subcellular location">
    <subcellularLocation>
        <location evidence="1">Cell inner membrane</location>
        <topology evidence="1">Multi-pass membrane protein</topology>
    </subcellularLocation>
</comment>
<keyword evidence="10" id="KW-1185">Reference proteome</keyword>
<evidence type="ECO:0000313" key="9">
    <source>
        <dbReference type="EMBL" id="GAA0953018.1"/>
    </source>
</evidence>
<dbReference type="RefSeq" id="WP_343976621.1">
    <property type="nucleotide sequence ID" value="NZ_BAAAHK010000013.1"/>
</dbReference>
<feature type="transmembrane region" description="Helical" evidence="7">
    <location>
        <begin position="104"/>
        <end position="121"/>
    </location>
</feature>
<name>A0ABP4BQR5_9ACTN</name>
<protein>
    <submittedName>
        <fullName evidence="9">MFS transporter</fullName>
    </submittedName>
</protein>
<gene>
    <name evidence="9" type="ORF">GCM10009554_56790</name>
</gene>
<evidence type="ECO:0000256" key="5">
    <source>
        <dbReference type="ARBA" id="ARBA00022989"/>
    </source>
</evidence>
<evidence type="ECO:0000256" key="6">
    <source>
        <dbReference type="ARBA" id="ARBA00023136"/>
    </source>
</evidence>
<feature type="transmembrane region" description="Helical" evidence="7">
    <location>
        <begin position="226"/>
        <end position="249"/>
    </location>
</feature>
<dbReference type="Pfam" id="PF05977">
    <property type="entry name" value="MFS_3"/>
    <property type="match status" value="1"/>
</dbReference>
<feature type="transmembrane region" description="Helical" evidence="7">
    <location>
        <begin position="149"/>
        <end position="169"/>
    </location>
</feature>
<dbReference type="InterPro" id="IPR020846">
    <property type="entry name" value="MFS_dom"/>
</dbReference>
<evidence type="ECO:0000256" key="7">
    <source>
        <dbReference type="SAM" id="Phobius"/>
    </source>
</evidence>
<dbReference type="SUPFAM" id="SSF103473">
    <property type="entry name" value="MFS general substrate transporter"/>
    <property type="match status" value="1"/>
</dbReference>
<evidence type="ECO:0000256" key="3">
    <source>
        <dbReference type="ARBA" id="ARBA00022475"/>
    </source>
</evidence>
<feature type="transmembrane region" description="Helical" evidence="7">
    <location>
        <begin position="53"/>
        <end position="73"/>
    </location>
</feature>
<reference evidence="10" key="1">
    <citation type="journal article" date="2019" name="Int. J. Syst. Evol. Microbiol.">
        <title>The Global Catalogue of Microorganisms (GCM) 10K type strain sequencing project: providing services to taxonomists for standard genome sequencing and annotation.</title>
        <authorList>
            <consortium name="The Broad Institute Genomics Platform"/>
            <consortium name="The Broad Institute Genome Sequencing Center for Infectious Disease"/>
            <person name="Wu L."/>
            <person name="Ma J."/>
        </authorList>
    </citation>
    <scope>NUCLEOTIDE SEQUENCE [LARGE SCALE GENOMIC DNA]</scope>
    <source>
        <strain evidence="10">JCM 10977</strain>
    </source>
</reference>
<dbReference type="EMBL" id="BAAAHK010000013">
    <property type="protein sequence ID" value="GAA0953018.1"/>
    <property type="molecule type" value="Genomic_DNA"/>
</dbReference>
<feature type="transmembrane region" description="Helical" evidence="7">
    <location>
        <begin position="175"/>
        <end position="193"/>
    </location>
</feature>